<organism evidence="1 2">
    <name type="scientific">Dallia pectoralis</name>
    <name type="common">Alaska blackfish</name>
    <dbReference type="NCBI Taxonomy" id="75939"/>
    <lineage>
        <taxon>Eukaryota</taxon>
        <taxon>Metazoa</taxon>
        <taxon>Chordata</taxon>
        <taxon>Craniata</taxon>
        <taxon>Vertebrata</taxon>
        <taxon>Euteleostomi</taxon>
        <taxon>Actinopterygii</taxon>
        <taxon>Neopterygii</taxon>
        <taxon>Teleostei</taxon>
        <taxon>Protacanthopterygii</taxon>
        <taxon>Esociformes</taxon>
        <taxon>Umbridae</taxon>
        <taxon>Dallia</taxon>
    </lineage>
</organism>
<dbReference type="EMBL" id="CM055731">
    <property type="protein sequence ID" value="KAJ8013206.1"/>
    <property type="molecule type" value="Genomic_DNA"/>
</dbReference>
<protein>
    <submittedName>
        <fullName evidence="1">Uncharacterized protein</fullName>
    </submittedName>
</protein>
<name>A0ACC2HBV9_DALPE</name>
<reference evidence="1" key="1">
    <citation type="submission" date="2021-05" db="EMBL/GenBank/DDBJ databases">
        <authorList>
            <person name="Pan Q."/>
            <person name="Jouanno E."/>
            <person name="Zahm M."/>
            <person name="Klopp C."/>
            <person name="Cabau C."/>
            <person name="Louis A."/>
            <person name="Berthelot C."/>
            <person name="Parey E."/>
            <person name="Roest Crollius H."/>
            <person name="Montfort J."/>
            <person name="Robinson-Rechavi M."/>
            <person name="Bouchez O."/>
            <person name="Lampietro C."/>
            <person name="Lopez Roques C."/>
            <person name="Donnadieu C."/>
            <person name="Postlethwait J."/>
            <person name="Bobe J."/>
            <person name="Dillon D."/>
            <person name="Chandos A."/>
            <person name="von Hippel F."/>
            <person name="Guiguen Y."/>
        </authorList>
    </citation>
    <scope>NUCLEOTIDE SEQUENCE</scope>
    <source>
        <strain evidence="1">YG-Jan2019</strain>
    </source>
</reference>
<accession>A0ACC2HBV9</accession>
<dbReference type="Proteomes" id="UP001157502">
    <property type="component" value="Chromosome 4"/>
</dbReference>
<sequence>MDHQNRSREILLLLVLSTIFNCLNAVDVCSNTILPGSKGDAGEQGDKGAQGRQGKAGPQGQTGLTGELGSKGEVGRTGKTGPAGEKGDHGGAGSDGLSGFKGKAGTTCDCGRYRKLVGQLDITVSKLRDTVKFVKSVILGVKETQERLYLIVKESRTYAEAQVNCELRGGTLAMPKTSDANTLMADYVAQTGLTQVLIGLRAEENTGGLVYADQTPVRNDTGWGLTGLLGASTNTSCVELVRTGAWNPVECDVTLYYVCEFRKSRRGGPATVL</sequence>
<comment type="caution">
    <text evidence="1">The sequence shown here is derived from an EMBL/GenBank/DDBJ whole genome shotgun (WGS) entry which is preliminary data.</text>
</comment>
<keyword evidence="2" id="KW-1185">Reference proteome</keyword>
<proteinExistence type="predicted"/>
<gene>
    <name evidence="1" type="ORF">DPEC_G00050870</name>
</gene>
<evidence type="ECO:0000313" key="1">
    <source>
        <dbReference type="EMBL" id="KAJ8013206.1"/>
    </source>
</evidence>
<evidence type="ECO:0000313" key="2">
    <source>
        <dbReference type="Proteomes" id="UP001157502"/>
    </source>
</evidence>